<keyword evidence="3" id="KW-1185">Reference proteome</keyword>
<name>A0A7I7NL91_9MYCO</name>
<gene>
    <name evidence="2" type="ORF">MLAC_25840</name>
</gene>
<reference evidence="2 3" key="1">
    <citation type="journal article" date="2019" name="Emerg. Microbes Infect.">
        <title>Comprehensive subspecies identification of 175 nontuberculous mycobacteria species based on 7547 genomic profiles.</title>
        <authorList>
            <person name="Matsumoto Y."/>
            <person name="Kinjo T."/>
            <person name="Motooka D."/>
            <person name="Nabeya D."/>
            <person name="Jung N."/>
            <person name="Uechi K."/>
            <person name="Horii T."/>
            <person name="Iida T."/>
            <person name="Fujita J."/>
            <person name="Nakamura S."/>
        </authorList>
    </citation>
    <scope>NUCLEOTIDE SEQUENCE [LARGE SCALE GENOMIC DNA]</scope>
    <source>
        <strain evidence="2 3">JCM 15657</strain>
    </source>
</reference>
<dbReference type="KEGG" id="mlj:MLAC_25840"/>
<dbReference type="EMBL" id="AP022581">
    <property type="protein sequence ID" value="BBX97290.1"/>
    <property type="molecule type" value="Genomic_DNA"/>
</dbReference>
<feature type="region of interest" description="Disordered" evidence="1">
    <location>
        <begin position="49"/>
        <end position="69"/>
    </location>
</feature>
<dbReference type="Proteomes" id="UP000466396">
    <property type="component" value="Chromosome"/>
</dbReference>
<evidence type="ECO:0000313" key="2">
    <source>
        <dbReference type="EMBL" id="BBX97290.1"/>
    </source>
</evidence>
<accession>A0A7I7NL91</accession>
<protein>
    <submittedName>
        <fullName evidence="2">Uncharacterized protein</fullName>
    </submittedName>
</protein>
<proteinExistence type="predicted"/>
<evidence type="ECO:0000313" key="3">
    <source>
        <dbReference type="Proteomes" id="UP000466396"/>
    </source>
</evidence>
<evidence type="ECO:0000256" key="1">
    <source>
        <dbReference type="SAM" id="MobiDB-lite"/>
    </source>
</evidence>
<dbReference type="AlphaFoldDB" id="A0A7I7NL91"/>
<sequence length="69" mass="7175">MQVPGPNGHSVALHDFGGDGPLTHVFGTLTPTVQQETIASVARLSGTPTIPVDGLSHFGPMEQPWLSQG</sequence>
<organism evidence="2 3">
    <name type="scientific">Mycobacterium lacus</name>
    <dbReference type="NCBI Taxonomy" id="169765"/>
    <lineage>
        <taxon>Bacteria</taxon>
        <taxon>Bacillati</taxon>
        <taxon>Actinomycetota</taxon>
        <taxon>Actinomycetes</taxon>
        <taxon>Mycobacteriales</taxon>
        <taxon>Mycobacteriaceae</taxon>
        <taxon>Mycobacterium</taxon>
    </lineage>
</organism>